<name>A0AA38VQ08_9PEZI</name>
<feature type="compositionally biased region" description="Polar residues" evidence="1">
    <location>
        <begin position="17"/>
        <end position="32"/>
    </location>
</feature>
<feature type="compositionally biased region" description="Basic and acidic residues" evidence="1">
    <location>
        <begin position="40"/>
        <end position="60"/>
    </location>
</feature>
<sequence length="112" mass="12030">MLSLRGALPRALRSHSRLSTIRTPVAPFSSSGRYAASEGNDARFQEKDQIQAEKQAKNPEKMANLGQEENKKRDDPHRTSKNFTTPGVKGKVGGGAGGDEPIGRNVNNKASG</sequence>
<feature type="compositionally biased region" description="Basic and acidic residues" evidence="1">
    <location>
        <begin position="68"/>
        <end position="78"/>
    </location>
</feature>
<comment type="caution">
    <text evidence="2">The sequence shown here is derived from an EMBL/GenBank/DDBJ whole genome shotgun (WGS) entry which is preliminary data.</text>
</comment>
<accession>A0AA38VQ08</accession>
<evidence type="ECO:0000256" key="1">
    <source>
        <dbReference type="SAM" id="MobiDB-lite"/>
    </source>
</evidence>
<protein>
    <submittedName>
        <fullName evidence="2">Uncharacterized protein</fullName>
    </submittedName>
</protein>
<feature type="compositionally biased region" description="Gly residues" evidence="1">
    <location>
        <begin position="90"/>
        <end position="100"/>
    </location>
</feature>
<feature type="region of interest" description="Disordered" evidence="1">
    <location>
        <begin position="1"/>
        <end position="112"/>
    </location>
</feature>
<evidence type="ECO:0000313" key="2">
    <source>
        <dbReference type="EMBL" id="KAJ9144417.1"/>
    </source>
</evidence>
<dbReference type="AlphaFoldDB" id="A0AA38VQ08"/>
<organism evidence="2 3">
    <name type="scientific">Coniochaeta hoffmannii</name>
    <dbReference type="NCBI Taxonomy" id="91930"/>
    <lineage>
        <taxon>Eukaryota</taxon>
        <taxon>Fungi</taxon>
        <taxon>Dikarya</taxon>
        <taxon>Ascomycota</taxon>
        <taxon>Pezizomycotina</taxon>
        <taxon>Sordariomycetes</taxon>
        <taxon>Sordariomycetidae</taxon>
        <taxon>Coniochaetales</taxon>
        <taxon>Coniochaetaceae</taxon>
        <taxon>Coniochaeta</taxon>
    </lineage>
</organism>
<evidence type="ECO:0000313" key="3">
    <source>
        <dbReference type="Proteomes" id="UP001174691"/>
    </source>
</evidence>
<dbReference type="EMBL" id="JANBVN010000099">
    <property type="protein sequence ID" value="KAJ9144417.1"/>
    <property type="molecule type" value="Genomic_DNA"/>
</dbReference>
<dbReference type="Proteomes" id="UP001174691">
    <property type="component" value="Unassembled WGS sequence"/>
</dbReference>
<gene>
    <name evidence="2" type="ORF">NKR19_g6455</name>
</gene>
<proteinExistence type="predicted"/>
<reference evidence="2" key="1">
    <citation type="submission" date="2022-07" db="EMBL/GenBank/DDBJ databases">
        <title>Fungi with potential for degradation of polypropylene.</title>
        <authorList>
            <person name="Gostincar C."/>
        </authorList>
    </citation>
    <scope>NUCLEOTIDE SEQUENCE</scope>
    <source>
        <strain evidence="2">EXF-13287</strain>
    </source>
</reference>
<keyword evidence="3" id="KW-1185">Reference proteome</keyword>